<dbReference type="Pfam" id="PF10321">
    <property type="entry name" value="7TM_GPCR_Srt"/>
    <property type="match status" value="1"/>
</dbReference>
<evidence type="ECO:0000313" key="2">
    <source>
        <dbReference type="Proteomes" id="UP000887566"/>
    </source>
</evidence>
<evidence type="ECO:0000256" key="1">
    <source>
        <dbReference type="SAM" id="Phobius"/>
    </source>
</evidence>
<protein>
    <submittedName>
        <fullName evidence="3">7TM GPCR serpentine receptor class x (Srx) domain-containing protein</fullName>
    </submittedName>
</protein>
<dbReference type="WBParaSite" id="PSAMB.scaffold392size70469.g5353.t1">
    <property type="protein sequence ID" value="PSAMB.scaffold392size70469.g5353.t1"/>
    <property type="gene ID" value="PSAMB.scaffold392size70469.g5353"/>
</dbReference>
<dbReference type="SUPFAM" id="SSF81321">
    <property type="entry name" value="Family A G protein-coupled receptor-like"/>
    <property type="match status" value="1"/>
</dbReference>
<proteinExistence type="predicted"/>
<feature type="transmembrane region" description="Helical" evidence="1">
    <location>
        <begin position="208"/>
        <end position="227"/>
    </location>
</feature>
<dbReference type="PANTHER" id="PTHR23021:SF28">
    <property type="entry name" value="SERPENTINE RECEPTOR, CLASS T-RELATED"/>
    <property type="match status" value="1"/>
</dbReference>
<dbReference type="AlphaFoldDB" id="A0A914WEB9"/>
<accession>A0A914WEB9</accession>
<sequence length="265" mass="30042">MIKKRLYAMPCYKIMIAMGVVDVLNLCSNALLAGYYSIIGRNYCENDKVMPIIGAVALGMWGAYCAFCILLACNRSIDLCSSQLSAKLFDGKRLFLWFLFPILYGAFFASPLQPKVGYSADFGVWFIMGNSIVHSINNFLTCTLLFTIYIWLIYLLWKNTRTNSSHGVSNLQKQVIVQCFFICSLTMAACISYIVIQVASVPPEFYKLSQFSWQACHGGNAIIYLTLNRTIRKTVGRFFRSYRIPSVTVSDVPQVPQLQNYLHRP</sequence>
<feature type="transmembrane region" description="Helical" evidence="1">
    <location>
        <begin position="12"/>
        <end position="38"/>
    </location>
</feature>
<keyword evidence="1" id="KW-0812">Transmembrane</keyword>
<feature type="transmembrane region" description="Helical" evidence="1">
    <location>
        <begin position="132"/>
        <end position="154"/>
    </location>
</feature>
<keyword evidence="1" id="KW-0472">Membrane</keyword>
<dbReference type="PANTHER" id="PTHR23021">
    <property type="entry name" value="SERPENTINE RECEPTOR, CLASS T"/>
    <property type="match status" value="1"/>
</dbReference>
<keyword evidence="1" id="KW-1133">Transmembrane helix</keyword>
<dbReference type="Proteomes" id="UP000887566">
    <property type="component" value="Unplaced"/>
</dbReference>
<feature type="transmembrane region" description="Helical" evidence="1">
    <location>
        <begin position="50"/>
        <end position="73"/>
    </location>
</feature>
<feature type="transmembrane region" description="Helical" evidence="1">
    <location>
        <begin position="175"/>
        <end position="196"/>
    </location>
</feature>
<dbReference type="Gene3D" id="1.20.1070.10">
    <property type="entry name" value="Rhodopsin 7-helix transmembrane proteins"/>
    <property type="match status" value="1"/>
</dbReference>
<feature type="transmembrane region" description="Helical" evidence="1">
    <location>
        <begin position="94"/>
        <end position="112"/>
    </location>
</feature>
<evidence type="ECO:0000313" key="3">
    <source>
        <dbReference type="WBParaSite" id="PSAMB.scaffold392size70469.g5353.t1"/>
    </source>
</evidence>
<name>A0A914WEB9_9BILA</name>
<reference evidence="3" key="1">
    <citation type="submission" date="2022-11" db="UniProtKB">
        <authorList>
            <consortium name="WormBaseParasite"/>
        </authorList>
    </citation>
    <scope>IDENTIFICATION</scope>
</reference>
<keyword evidence="2" id="KW-1185">Reference proteome</keyword>
<dbReference type="InterPro" id="IPR019425">
    <property type="entry name" value="7TM_GPCR_serpentine_rcpt_Srt"/>
</dbReference>
<organism evidence="2 3">
    <name type="scientific">Plectus sambesii</name>
    <dbReference type="NCBI Taxonomy" id="2011161"/>
    <lineage>
        <taxon>Eukaryota</taxon>
        <taxon>Metazoa</taxon>
        <taxon>Ecdysozoa</taxon>
        <taxon>Nematoda</taxon>
        <taxon>Chromadorea</taxon>
        <taxon>Plectida</taxon>
        <taxon>Plectina</taxon>
        <taxon>Plectoidea</taxon>
        <taxon>Plectidae</taxon>
        <taxon>Plectus</taxon>
    </lineage>
</organism>